<dbReference type="EMBL" id="CAMXCT020003105">
    <property type="protein sequence ID" value="CAL1155824.1"/>
    <property type="molecule type" value="Genomic_DNA"/>
</dbReference>
<dbReference type="EMBL" id="CAMXCT030003105">
    <property type="protein sequence ID" value="CAL4789761.1"/>
    <property type="molecule type" value="Genomic_DNA"/>
</dbReference>
<feature type="coiled-coil region" evidence="1">
    <location>
        <begin position="20"/>
        <end position="87"/>
    </location>
</feature>
<evidence type="ECO:0000313" key="2">
    <source>
        <dbReference type="EMBL" id="CAI4002449.1"/>
    </source>
</evidence>
<keyword evidence="1" id="KW-0175">Coiled coil</keyword>
<organism evidence="2">
    <name type="scientific">Cladocopium goreaui</name>
    <dbReference type="NCBI Taxonomy" id="2562237"/>
    <lineage>
        <taxon>Eukaryota</taxon>
        <taxon>Sar</taxon>
        <taxon>Alveolata</taxon>
        <taxon>Dinophyceae</taxon>
        <taxon>Suessiales</taxon>
        <taxon>Symbiodiniaceae</taxon>
        <taxon>Cladocopium</taxon>
    </lineage>
</organism>
<reference evidence="3" key="2">
    <citation type="submission" date="2024-04" db="EMBL/GenBank/DDBJ databases">
        <authorList>
            <person name="Chen Y."/>
            <person name="Shah S."/>
            <person name="Dougan E. K."/>
            <person name="Thang M."/>
            <person name="Chan C."/>
        </authorList>
    </citation>
    <scope>NUCLEOTIDE SEQUENCE [LARGE SCALE GENOMIC DNA]</scope>
</reference>
<sequence length="141" mass="16132">MRQEWRSEIGVTTKDIANELLKRRSEMDAVKENLKAIEAKATQNGGVNMKDFTDLVEIECKARENDVAELRRQLELTEALLANGNSRDVQTLDDFDLRLGRLVSAIDLERDHRRSDSERHHAALSDIMDSVKAERTLRANE</sequence>
<proteinExistence type="predicted"/>
<dbReference type="AlphaFoldDB" id="A0A9P1D243"/>
<evidence type="ECO:0000256" key="1">
    <source>
        <dbReference type="SAM" id="Coils"/>
    </source>
</evidence>
<dbReference type="Proteomes" id="UP001152797">
    <property type="component" value="Unassembled WGS sequence"/>
</dbReference>
<comment type="caution">
    <text evidence="2">The sequence shown here is derived from an EMBL/GenBank/DDBJ whole genome shotgun (WGS) entry which is preliminary data.</text>
</comment>
<feature type="non-terminal residue" evidence="2">
    <location>
        <position position="141"/>
    </location>
</feature>
<protein>
    <submittedName>
        <fullName evidence="4">Centrosomal protein of 162 kDa</fullName>
    </submittedName>
</protein>
<keyword evidence="5" id="KW-1185">Reference proteome</keyword>
<accession>A0A9P1D243</accession>
<evidence type="ECO:0000313" key="3">
    <source>
        <dbReference type="EMBL" id="CAL1155824.1"/>
    </source>
</evidence>
<reference evidence="2" key="1">
    <citation type="submission" date="2022-10" db="EMBL/GenBank/DDBJ databases">
        <authorList>
            <person name="Chen Y."/>
            <person name="Dougan E. K."/>
            <person name="Chan C."/>
            <person name="Rhodes N."/>
            <person name="Thang M."/>
        </authorList>
    </citation>
    <scope>NUCLEOTIDE SEQUENCE</scope>
</reference>
<dbReference type="EMBL" id="CAMXCT010003105">
    <property type="protein sequence ID" value="CAI4002449.1"/>
    <property type="molecule type" value="Genomic_DNA"/>
</dbReference>
<evidence type="ECO:0000313" key="5">
    <source>
        <dbReference type="Proteomes" id="UP001152797"/>
    </source>
</evidence>
<gene>
    <name evidence="2" type="ORF">C1SCF055_LOCUS28400</name>
</gene>
<evidence type="ECO:0000313" key="4">
    <source>
        <dbReference type="EMBL" id="CAL4789761.1"/>
    </source>
</evidence>
<name>A0A9P1D243_9DINO</name>